<feature type="repeat" description="WD" evidence="5">
    <location>
        <begin position="200"/>
        <end position="241"/>
    </location>
</feature>
<evidence type="ECO:0000256" key="3">
    <source>
        <dbReference type="ARBA" id="ARBA00022737"/>
    </source>
</evidence>
<feature type="domain" description="TEP-1 second beta-propeller" evidence="8">
    <location>
        <begin position="414"/>
        <end position="657"/>
    </location>
</feature>
<dbReference type="Gene3D" id="2.130.10.10">
    <property type="entry name" value="YVTN repeat-like/Quinoprotein amine dehydrogenase"/>
    <property type="match status" value="3"/>
</dbReference>
<evidence type="ECO:0000256" key="2">
    <source>
        <dbReference type="ARBA" id="ARBA00022574"/>
    </source>
</evidence>
<dbReference type="InterPro" id="IPR019775">
    <property type="entry name" value="WD40_repeat_CS"/>
</dbReference>
<dbReference type="SMART" id="SM00320">
    <property type="entry name" value="WD40"/>
    <property type="match status" value="11"/>
</dbReference>
<dbReference type="InterPro" id="IPR013934">
    <property type="entry name" value="Utp13_C"/>
</dbReference>
<feature type="region of interest" description="Disordered" evidence="6">
    <location>
        <begin position="864"/>
        <end position="933"/>
    </location>
</feature>
<feature type="repeat" description="WD" evidence="5">
    <location>
        <begin position="627"/>
        <end position="657"/>
    </location>
</feature>
<dbReference type="SUPFAM" id="SSF50978">
    <property type="entry name" value="WD40 repeat-like"/>
    <property type="match status" value="2"/>
</dbReference>
<evidence type="ECO:0000256" key="1">
    <source>
        <dbReference type="ARBA" id="ARBA00004604"/>
    </source>
</evidence>
<comment type="subcellular location">
    <subcellularLocation>
        <location evidence="1">Nucleus</location>
        <location evidence="1">Nucleolus</location>
    </subcellularLocation>
</comment>
<dbReference type="GO" id="GO:0034511">
    <property type="term" value="F:U3 snoRNA binding"/>
    <property type="evidence" value="ECO:0007669"/>
    <property type="project" value="TreeGrafter"/>
</dbReference>
<evidence type="ECO:0000256" key="6">
    <source>
        <dbReference type="SAM" id="MobiDB-lite"/>
    </source>
</evidence>
<dbReference type="GO" id="GO:0000472">
    <property type="term" value="P:endonucleolytic cleavage to generate mature 5'-end of SSU-rRNA from (SSU-rRNA, 5.8S rRNA, LSU-rRNA)"/>
    <property type="evidence" value="ECO:0007669"/>
    <property type="project" value="TreeGrafter"/>
</dbReference>
<feature type="repeat" description="WD" evidence="5">
    <location>
        <begin position="543"/>
        <end position="584"/>
    </location>
</feature>
<accession>A0A078B6E7</accession>
<dbReference type="InterPro" id="IPR020472">
    <property type="entry name" value="WD40_PAC1"/>
</dbReference>
<feature type="repeat" description="WD" evidence="5">
    <location>
        <begin position="501"/>
        <end position="532"/>
    </location>
</feature>
<feature type="repeat" description="WD" evidence="5">
    <location>
        <begin position="156"/>
        <end position="199"/>
    </location>
</feature>
<dbReference type="OrthoDB" id="674604at2759"/>
<evidence type="ECO:0000256" key="4">
    <source>
        <dbReference type="ARBA" id="ARBA00023242"/>
    </source>
</evidence>
<feature type="repeat" description="WD" evidence="5">
    <location>
        <begin position="585"/>
        <end position="626"/>
    </location>
</feature>
<name>A0A078B6E7_STYLE</name>
<dbReference type="InterPro" id="IPR001680">
    <property type="entry name" value="WD40_rpt"/>
</dbReference>
<dbReference type="InParanoid" id="A0A078B6E7"/>
<keyword evidence="4" id="KW-0539">Nucleus</keyword>
<evidence type="ECO:0000259" key="8">
    <source>
        <dbReference type="Pfam" id="PF25047"/>
    </source>
</evidence>
<dbReference type="EMBL" id="CCKQ01018005">
    <property type="protein sequence ID" value="CDW89939.1"/>
    <property type="molecule type" value="Genomic_DNA"/>
</dbReference>
<feature type="repeat" description="WD" evidence="5">
    <location>
        <begin position="401"/>
        <end position="440"/>
    </location>
</feature>
<evidence type="ECO:0000259" key="7">
    <source>
        <dbReference type="Pfam" id="PF08625"/>
    </source>
</evidence>
<keyword evidence="2 5" id="KW-0853">WD repeat</keyword>
<dbReference type="PROSITE" id="PS50082">
    <property type="entry name" value="WD_REPEATS_2"/>
    <property type="match status" value="9"/>
</dbReference>
<feature type="repeat" description="WD" evidence="5">
    <location>
        <begin position="445"/>
        <end position="480"/>
    </location>
</feature>
<dbReference type="PRINTS" id="PR00320">
    <property type="entry name" value="GPROTEINBRPT"/>
</dbReference>
<sequence length="933" mass="106726">MEDDNLIELQDKIRLTKHYDLHRDFQPLYTGGQFKILKDEQHALSLRDGKICLFSIETSKVLASLSQENEDILTFAISPNQQLLAISNKNYLIRLYKVPESIENFSQLEELSTFKTINQMVLEMNFDPSSKFLAAGTADSHIKVFDVRKGFQTHNLTGHRGIITNLIFHPEIDSLRLISTAEDLTIKVWDLVMKTEIANLKFHQALITNIIFSTDMNTLAASSKDGSVSFWNVKDNYKLLSSIKVKSDENPDEIEELNAIYMFKSGSEPYILIGGQNGILKIYDIKAQKFCYSLHDNTLKSEITKIISSENSSKIYVLNADQNFNIYQITNKTKKSSSSNKPQLKSLVSKCLYLDEIIDLKLLGKKSDIEGDQSEPQYAVLCSNNETLKIINLQDGQVSQYGGHNDIILCLDVSRDLILSGSKDNQIRLWKINQENHELKCLATFSGHTENIASVCFAPKKSNFFVSASQDNTIKIWDIQEFKKTCDGEDIQEITSALLTVMGHQKYINVVKVSPNDKLIASSSQDKTIKIWGSYDLMLQQTLSGHKKGVWDIAFSPVDKLLVSASGDKTLKVWNLQNGTCISTFQGHQNSLVKISWINLGMQIVSTSVDGVVKIWNLKKQICVNTIQMHEEKIWALDSNEKFMVTGGGDSTVKIWKDCTVEKEQEEKEKELQKVQDEQRLSKLIREEDFQEAAVMAFRLNRLRDFYLVMNKVISGKSSKIDMVDSVLTDRKILNSLQSGQQNQQEKSQQIQGETLMTQILAKLLKEDKKRLLEIIRNLNSKSQYQGLAQHILYTILPRFRADDYLEEFKTNQNELKEILKITDFYSQKHLDRAERGLKKAFYPQYILSQMTLQDDLLVEQQKQSAKQQDKQNSEKKQNAAYQQKDTKQIQQLLNLKKKRKQRERGMSDNLFTEIDSKSKQSPGQNLAKRVKA</sequence>
<dbReference type="Pfam" id="PF00400">
    <property type="entry name" value="WD40"/>
    <property type="match status" value="3"/>
</dbReference>
<evidence type="ECO:0000313" key="9">
    <source>
        <dbReference type="EMBL" id="CDW89939.1"/>
    </source>
</evidence>
<dbReference type="PROSITE" id="PS50294">
    <property type="entry name" value="WD_REPEATS_REGION"/>
    <property type="match status" value="7"/>
</dbReference>
<dbReference type="CDD" id="cd00200">
    <property type="entry name" value="WD40"/>
    <property type="match status" value="1"/>
</dbReference>
<dbReference type="InterPro" id="IPR015943">
    <property type="entry name" value="WD40/YVTN_repeat-like_dom_sf"/>
</dbReference>
<dbReference type="PROSITE" id="PS00678">
    <property type="entry name" value="WD_REPEATS_1"/>
    <property type="match status" value="4"/>
</dbReference>
<dbReference type="PANTHER" id="PTHR19854">
    <property type="entry name" value="TRANSDUCIN BETA-LIKE 3"/>
    <property type="match status" value="1"/>
</dbReference>
<organism evidence="9 10">
    <name type="scientific">Stylonychia lemnae</name>
    <name type="common">Ciliate</name>
    <dbReference type="NCBI Taxonomy" id="5949"/>
    <lineage>
        <taxon>Eukaryota</taxon>
        <taxon>Sar</taxon>
        <taxon>Alveolata</taxon>
        <taxon>Ciliophora</taxon>
        <taxon>Intramacronucleata</taxon>
        <taxon>Spirotrichea</taxon>
        <taxon>Stichotrichia</taxon>
        <taxon>Sporadotrichida</taxon>
        <taxon>Oxytrichidae</taxon>
        <taxon>Stylonychinae</taxon>
        <taxon>Stylonychia</taxon>
    </lineage>
</organism>
<evidence type="ECO:0000313" key="10">
    <source>
        <dbReference type="Proteomes" id="UP000039865"/>
    </source>
</evidence>
<dbReference type="Proteomes" id="UP000039865">
    <property type="component" value="Unassembled WGS sequence"/>
</dbReference>
<proteinExistence type="predicted"/>
<dbReference type="InterPro" id="IPR036322">
    <property type="entry name" value="WD40_repeat_dom_sf"/>
</dbReference>
<gene>
    <name evidence="9" type="primary">Contig15985.g17033</name>
    <name evidence="9" type="ORF">STYLEM_19079</name>
</gene>
<dbReference type="GO" id="GO:0032040">
    <property type="term" value="C:small-subunit processome"/>
    <property type="evidence" value="ECO:0007669"/>
    <property type="project" value="InterPro"/>
</dbReference>
<keyword evidence="3" id="KW-0677">Repeat</keyword>
<keyword evidence="10" id="KW-1185">Reference proteome</keyword>
<dbReference type="GO" id="GO:0000480">
    <property type="term" value="P:endonucleolytic cleavage in 5'-ETS of tricistronic rRNA transcript (SSU-rRNA, 5.8S rRNA, LSU-rRNA)"/>
    <property type="evidence" value="ECO:0007669"/>
    <property type="project" value="TreeGrafter"/>
</dbReference>
<feature type="compositionally biased region" description="Basic and acidic residues" evidence="6">
    <location>
        <begin position="868"/>
        <end position="878"/>
    </location>
</feature>
<protein>
    <submittedName>
        <fullName evidence="9">Transducin beta-like protein 3</fullName>
    </submittedName>
</protein>
<reference evidence="9 10" key="1">
    <citation type="submission" date="2014-06" db="EMBL/GenBank/DDBJ databases">
        <authorList>
            <person name="Swart Estienne"/>
        </authorList>
    </citation>
    <scope>NUCLEOTIDE SEQUENCE [LARGE SCALE GENOMIC DNA]</scope>
    <source>
        <strain evidence="9 10">130c</strain>
    </source>
</reference>
<evidence type="ECO:0000256" key="5">
    <source>
        <dbReference type="PROSITE-ProRule" id="PRU00221"/>
    </source>
</evidence>
<dbReference type="GO" id="GO:0030686">
    <property type="term" value="C:90S preribosome"/>
    <property type="evidence" value="ECO:0007669"/>
    <property type="project" value="TreeGrafter"/>
</dbReference>
<feature type="domain" description="U3 small nucleolar RNA-associated protein 13 C-terminal" evidence="7">
    <location>
        <begin position="678"/>
        <end position="851"/>
    </location>
</feature>
<dbReference type="Pfam" id="PF25047">
    <property type="entry name" value="Beta-prop_TEP1_2nd"/>
    <property type="match status" value="1"/>
</dbReference>
<feature type="repeat" description="WD" evidence="5">
    <location>
        <begin position="114"/>
        <end position="155"/>
    </location>
</feature>
<dbReference type="AlphaFoldDB" id="A0A078B6E7"/>
<dbReference type="InterPro" id="IPR056829">
    <property type="entry name" value="Beta-prop_TEP1_2nd"/>
</dbReference>
<dbReference type="PANTHER" id="PTHR19854:SF15">
    <property type="entry name" value="TRANSDUCIN BETA-LIKE PROTEIN 3"/>
    <property type="match status" value="1"/>
</dbReference>
<dbReference type="Pfam" id="PF08625">
    <property type="entry name" value="Utp13"/>
    <property type="match status" value="1"/>
</dbReference>
<dbReference type="OMA" id="PYVQRHF"/>